<keyword evidence="1" id="KW-0614">Plasmid</keyword>
<name>A0A7G6T5Z4_9HYPH</name>
<evidence type="ECO:0008006" key="3">
    <source>
        <dbReference type="Google" id="ProtNLM"/>
    </source>
</evidence>
<dbReference type="Proteomes" id="UP000515465">
    <property type="component" value="Plasmid p_1"/>
</dbReference>
<evidence type="ECO:0000313" key="1">
    <source>
        <dbReference type="EMBL" id="QND62176.1"/>
    </source>
</evidence>
<dbReference type="EMBL" id="CP050299">
    <property type="protein sequence ID" value="QND62176.1"/>
    <property type="molecule type" value="Genomic_DNA"/>
</dbReference>
<reference evidence="2" key="1">
    <citation type="journal article" date="2020" name="Mol. Plant Microbe">
        <title>Rhizobial microsymbionts of the narrowly endemic Oxytropis species growing in Kamchatka are characterized by significant genetic diversity and possess a set of genes that are associated with T3SS and T6SS secretion systems and can affect the development of symbiosis.</title>
        <authorList>
            <person name="Safronova V."/>
            <person name="Guro P."/>
            <person name="Sazanova A."/>
            <person name="Kuznetsova I."/>
            <person name="Belimov A."/>
            <person name="Yakubov V."/>
            <person name="Chirak E."/>
            <person name="Afonin A."/>
            <person name="Gogolev Y."/>
            <person name="Andronov E."/>
            <person name="Tikhonovich I."/>
        </authorList>
    </citation>
    <scope>NUCLEOTIDE SEQUENCE [LARGE SCALE GENOMIC DNA]</scope>
    <source>
        <strain evidence="2">583</strain>
        <plasmid evidence="2">p_1</plasmid>
    </source>
</reference>
<dbReference type="RefSeq" id="WP_183465591.1">
    <property type="nucleotide sequence ID" value="NZ_CP050299.1"/>
</dbReference>
<protein>
    <recommendedName>
        <fullName evidence="3">Type III secretion protein</fullName>
    </recommendedName>
</protein>
<gene>
    <name evidence="1" type="ORF">HB778_39630</name>
</gene>
<organism evidence="1 2">
    <name type="scientific">Mesorhizobium huakuii</name>
    <dbReference type="NCBI Taxonomy" id="28104"/>
    <lineage>
        <taxon>Bacteria</taxon>
        <taxon>Pseudomonadati</taxon>
        <taxon>Pseudomonadota</taxon>
        <taxon>Alphaproteobacteria</taxon>
        <taxon>Hyphomicrobiales</taxon>
        <taxon>Phyllobacteriaceae</taxon>
        <taxon>Mesorhizobium</taxon>
    </lineage>
</organism>
<proteinExistence type="predicted"/>
<evidence type="ECO:0000313" key="2">
    <source>
        <dbReference type="Proteomes" id="UP000515465"/>
    </source>
</evidence>
<geneLocation type="plasmid" evidence="1 2">
    <name>p_1</name>
</geneLocation>
<accession>A0A7G6T5Z4</accession>
<dbReference type="AlphaFoldDB" id="A0A7G6T5Z4"/>
<sequence length="178" mass="20159">MDVASDRVNRVQASRLRLLKEMQERGARRELSRKETERHMATLAVHNASQGLAIAQQHCASAEAALYQELMTLDSLSSAALDRHDLCIERLAAEIAFKRQMLDDARLAQEKAEIAASEKRELWVRCSAATHKWQQIDDDVRRAVDIQSDAAGEIEADDEMLLRYGRVSLAQMSRSQIR</sequence>